<proteinExistence type="predicted"/>
<accession>A0A1I2WKZ0</accession>
<protein>
    <recommendedName>
        <fullName evidence="3">CHRD domain-containing protein</fullName>
    </recommendedName>
</protein>
<sequence length="161" mass="17449">MILLAGLWSCTDQESEKYTGKAVEYQLYQASEFDYVGKAMVKELIGGNLELTIQLEGARGDSETNYPAHLHFGNYTEADTPIAFMLDPVSASNLKSSTILEQLSDGSRLTFDEVSGFDGHIKVHLAADGPDYEVILAAGNIGLNAGADFKLDEMAVCGKNY</sequence>
<evidence type="ECO:0000313" key="2">
    <source>
        <dbReference type="Proteomes" id="UP000199642"/>
    </source>
</evidence>
<dbReference type="Proteomes" id="UP000199642">
    <property type="component" value="Unassembled WGS sequence"/>
</dbReference>
<name>A0A1I2WKZ0_9BACT</name>
<dbReference type="AlphaFoldDB" id="A0A1I2WKZ0"/>
<keyword evidence="2" id="KW-1185">Reference proteome</keyword>
<reference evidence="2" key="1">
    <citation type="submission" date="2016-10" db="EMBL/GenBank/DDBJ databases">
        <authorList>
            <person name="Varghese N."/>
            <person name="Submissions S."/>
        </authorList>
    </citation>
    <scope>NUCLEOTIDE SEQUENCE [LARGE SCALE GENOMIC DNA]</scope>
    <source>
        <strain evidence="2">DSM 19315</strain>
    </source>
</reference>
<dbReference type="STRING" id="435880.SAMN04487988_11327"/>
<evidence type="ECO:0000313" key="1">
    <source>
        <dbReference type="EMBL" id="SFH01409.1"/>
    </source>
</evidence>
<evidence type="ECO:0008006" key="3">
    <source>
        <dbReference type="Google" id="ProtNLM"/>
    </source>
</evidence>
<dbReference type="EMBL" id="FOPC01000013">
    <property type="protein sequence ID" value="SFH01409.1"/>
    <property type="molecule type" value="Genomic_DNA"/>
</dbReference>
<organism evidence="1 2">
    <name type="scientific">Algoriphagus hitonicola</name>
    <dbReference type="NCBI Taxonomy" id="435880"/>
    <lineage>
        <taxon>Bacteria</taxon>
        <taxon>Pseudomonadati</taxon>
        <taxon>Bacteroidota</taxon>
        <taxon>Cytophagia</taxon>
        <taxon>Cytophagales</taxon>
        <taxon>Cyclobacteriaceae</taxon>
        <taxon>Algoriphagus</taxon>
    </lineage>
</organism>
<gene>
    <name evidence="1" type="ORF">SAMN04487988_11327</name>
</gene>